<reference evidence="2" key="3">
    <citation type="journal article" name="Syst. Appl. Microbiol.">
        <title>Streptomyces alkaliterrae sp. nov., isolated from an alkaline soil, and emended descriptions of Streptomyces alkaliphilus, Streptomyces calidiresistens and Streptomyces durbertensis.</title>
        <authorList>
            <person name="Swiecimska M."/>
            <person name="Golinska P."/>
            <person name="Nouioui I."/>
            <person name="Wypij M."/>
            <person name="Rai M."/>
            <person name="Sangal V."/>
            <person name="Goodfellow M."/>
        </authorList>
    </citation>
    <scope>NUCLEOTIDE SEQUENCE</scope>
    <source>
        <strain evidence="2">OF3</strain>
        <strain evidence="3">OF8</strain>
    </source>
</reference>
<accession>A0A5P0YY21</accession>
<dbReference type="Proteomes" id="UP000517765">
    <property type="component" value="Unassembled WGS sequence"/>
</dbReference>
<dbReference type="RefSeq" id="WP_143650448.1">
    <property type="nucleotide sequence ID" value="NZ_JABJWZ010000073.1"/>
</dbReference>
<keyword evidence="5" id="KW-1185">Reference proteome</keyword>
<dbReference type="EMBL" id="JABJXA010000085">
    <property type="protein sequence ID" value="MBB1260206.1"/>
    <property type="molecule type" value="Genomic_DNA"/>
</dbReference>
<comment type="caution">
    <text evidence="4">The sequence shown here is derived from an EMBL/GenBank/DDBJ whole genome shotgun (WGS) entry which is preliminary data.</text>
</comment>
<evidence type="ECO:0000313" key="6">
    <source>
        <dbReference type="Proteomes" id="UP000517765"/>
    </source>
</evidence>
<dbReference type="EMBL" id="VJYK02000298">
    <property type="protein sequence ID" value="MQS04487.1"/>
    <property type="molecule type" value="Genomic_DNA"/>
</dbReference>
<sequence length="88" mass="9032">MRTHRFVETAALAAGLLVLATAGGAAADTNINTHSPSMLCDTGPLAVNPPASSCEARQSVKQGVLKTHTEDVDLINRLDIAIPAALGL</sequence>
<evidence type="ECO:0000256" key="1">
    <source>
        <dbReference type="SAM" id="SignalP"/>
    </source>
</evidence>
<proteinExistence type="predicted"/>
<dbReference type="AlphaFoldDB" id="A0A5P0YY21"/>
<evidence type="ECO:0000313" key="5">
    <source>
        <dbReference type="Proteomes" id="UP000320857"/>
    </source>
</evidence>
<gene>
    <name evidence="4" type="ORF">FNX44_021955</name>
    <name evidence="2" type="ORF">H3146_10745</name>
    <name evidence="3" type="ORF">H3147_15395</name>
</gene>
<reference evidence="6 7" key="2">
    <citation type="submission" date="2020-05" db="EMBL/GenBank/DDBJ databases">
        <title>Classification of alakaliphilic streptomycetes isolated from an alkaline soil next to Lonar Crater, India and a proposal for the recognition of Streptomyces alkaliterrae sp. nov.</title>
        <authorList>
            <person name="Golinska P."/>
        </authorList>
    </citation>
    <scope>NUCLEOTIDE SEQUENCE [LARGE SCALE GENOMIC DNA]</scope>
    <source>
        <strain evidence="7">OF3</strain>
        <strain evidence="6">OF8</strain>
    </source>
</reference>
<evidence type="ECO:0000313" key="4">
    <source>
        <dbReference type="EMBL" id="MQS04487.1"/>
    </source>
</evidence>
<organism evidence="4 5">
    <name type="scientific">Streptomyces alkaliterrae</name>
    <dbReference type="NCBI Taxonomy" id="2213162"/>
    <lineage>
        <taxon>Bacteria</taxon>
        <taxon>Bacillati</taxon>
        <taxon>Actinomycetota</taxon>
        <taxon>Actinomycetes</taxon>
        <taxon>Kitasatosporales</taxon>
        <taxon>Streptomycetaceae</taxon>
        <taxon>Streptomyces</taxon>
    </lineage>
</organism>
<dbReference type="Proteomes" id="UP000320857">
    <property type="component" value="Unassembled WGS sequence"/>
</dbReference>
<evidence type="ECO:0000313" key="3">
    <source>
        <dbReference type="EMBL" id="MBB1260206.1"/>
    </source>
</evidence>
<dbReference type="EMBL" id="JABJWZ010000073">
    <property type="protein sequence ID" value="MBB1253836.1"/>
    <property type="molecule type" value="Genomic_DNA"/>
</dbReference>
<feature type="signal peptide" evidence="1">
    <location>
        <begin position="1"/>
        <end position="27"/>
    </location>
</feature>
<evidence type="ECO:0008006" key="8">
    <source>
        <dbReference type="Google" id="ProtNLM"/>
    </source>
</evidence>
<protein>
    <recommendedName>
        <fullName evidence="8">Secreted protein</fullName>
    </recommendedName>
</protein>
<dbReference type="Proteomes" id="UP000525686">
    <property type="component" value="Unassembled WGS sequence"/>
</dbReference>
<dbReference type="OrthoDB" id="4315109at2"/>
<name>A0A5P0YY21_9ACTN</name>
<evidence type="ECO:0000313" key="2">
    <source>
        <dbReference type="EMBL" id="MBB1253836.1"/>
    </source>
</evidence>
<feature type="chain" id="PRO_5036149108" description="Secreted protein" evidence="1">
    <location>
        <begin position="28"/>
        <end position="88"/>
    </location>
</feature>
<reference evidence="4 5" key="1">
    <citation type="submission" date="2019-10" db="EMBL/GenBank/DDBJ databases">
        <title>Streptomyces sp. nov., a novel actinobacterium isolated from alkaline environment.</title>
        <authorList>
            <person name="Golinska P."/>
        </authorList>
    </citation>
    <scope>NUCLEOTIDE SEQUENCE [LARGE SCALE GENOMIC DNA]</scope>
    <source>
        <strain evidence="4 5">OF1</strain>
    </source>
</reference>
<evidence type="ECO:0000313" key="7">
    <source>
        <dbReference type="Proteomes" id="UP000525686"/>
    </source>
</evidence>
<keyword evidence="1" id="KW-0732">Signal</keyword>